<protein>
    <submittedName>
        <fullName evidence="8">Uncharacterized protein</fullName>
    </submittedName>
</protein>
<dbReference type="Pfam" id="PF04117">
    <property type="entry name" value="Mpv17_PMP22"/>
    <property type="match status" value="1"/>
</dbReference>
<gene>
    <name evidence="8" type="ORF">PCAL00307_LOCUS17807</name>
    <name evidence="9" type="ORF">PECAL_1P03240</name>
</gene>
<evidence type="ECO:0000256" key="3">
    <source>
        <dbReference type="ARBA" id="ARBA00022692"/>
    </source>
</evidence>
<keyword evidence="4" id="KW-1133">Transmembrane helix</keyword>
<dbReference type="OrthoDB" id="430207at2759"/>
<dbReference type="GO" id="GO:0016020">
    <property type="term" value="C:membrane"/>
    <property type="evidence" value="ECO:0007669"/>
    <property type="project" value="UniProtKB-SubCell"/>
</dbReference>
<evidence type="ECO:0000256" key="1">
    <source>
        <dbReference type="ARBA" id="ARBA00004141"/>
    </source>
</evidence>
<name>A0A7S4A3G4_9STRA</name>
<evidence type="ECO:0000256" key="5">
    <source>
        <dbReference type="ARBA" id="ARBA00023136"/>
    </source>
</evidence>
<evidence type="ECO:0000313" key="8">
    <source>
        <dbReference type="EMBL" id="CAE0702362.1"/>
    </source>
</evidence>
<dbReference type="Proteomes" id="UP000789595">
    <property type="component" value="Unassembled WGS sequence"/>
</dbReference>
<comment type="subcellular location">
    <subcellularLocation>
        <location evidence="1">Membrane</location>
        <topology evidence="1">Multi-pass membrane protein</topology>
    </subcellularLocation>
</comment>
<comment type="similarity">
    <text evidence="2 6">Belongs to the peroxisomal membrane protein PXMP2/4 family.</text>
</comment>
<dbReference type="EMBL" id="HBIW01020689">
    <property type="protein sequence ID" value="CAE0702362.1"/>
    <property type="molecule type" value="Transcribed_RNA"/>
</dbReference>
<dbReference type="EMBL" id="CAKKNE010000001">
    <property type="protein sequence ID" value="CAH0363978.1"/>
    <property type="molecule type" value="Genomic_DNA"/>
</dbReference>
<dbReference type="PANTHER" id="PTHR11266">
    <property type="entry name" value="PEROXISOMAL MEMBRANE PROTEIN 2, PXMP2 MPV17"/>
    <property type="match status" value="1"/>
</dbReference>
<accession>A0A7S4A3G4</accession>
<evidence type="ECO:0000256" key="4">
    <source>
        <dbReference type="ARBA" id="ARBA00022989"/>
    </source>
</evidence>
<evidence type="ECO:0000313" key="9">
    <source>
        <dbReference type="EMBL" id="CAH0363978.1"/>
    </source>
</evidence>
<evidence type="ECO:0000313" key="10">
    <source>
        <dbReference type="Proteomes" id="UP000789595"/>
    </source>
</evidence>
<organism evidence="8">
    <name type="scientific">Pelagomonas calceolata</name>
    <dbReference type="NCBI Taxonomy" id="35677"/>
    <lineage>
        <taxon>Eukaryota</taxon>
        <taxon>Sar</taxon>
        <taxon>Stramenopiles</taxon>
        <taxon>Ochrophyta</taxon>
        <taxon>Pelagophyceae</taxon>
        <taxon>Pelagomonadales</taxon>
        <taxon>Pelagomonadaceae</taxon>
        <taxon>Pelagomonas</taxon>
    </lineage>
</organism>
<proteinExistence type="inferred from homology"/>
<reference evidence="9" key="2">
    <citation type="submission" date="2021-11" db="EMBL/GenBank/DDBJ databases">
        <authorList>
            <consortium name="Genoscope - CEA"/>
            <person name="William W."/>
        </authorList>
    </citation>
    <scope>NUCLEOTIDE SEQUENCE</scope>
</reference>
<sequence length="204" mass="22140">MALAGRGFLAWYNARLTSHPYSVKAFGTGATYVASDCTAQAIEGEKDKTVQDRAARALKFGAVGCFWVGPLLTYWFNVMERFLPGRAPARVAAKLVIDQVLQGPFMIGSMFALCAAANGASVDAIQNKLEAELWPTWVNSVIVWGPVQIGQQTLVPLKYRVAVANGVSYVWDTYLSLKMMPPPAEAGTDKAAKPSALVRRRTIV</sequence>
<dbReference type="GO" id="GO:0005737">
    <property type="term" value="C:cytoplasm"/>
    <property type="evidence" value="ECO:0007669"/>
    <property type="project" value="TreeGrafter"/>
</dbReference>
<evidence type="ECO:0000256" key="6">
    <source>
        <dbReference type="RuleBase" id="RU363053"/>
    </source>
</evidence>
<keyword evidence="3" id="KW-0812">Transmembrane</keyword>
<evidence type="ECO:0000256" key="2">
    <source>
        <dbReference type="ARBA" id="ARBA00006824"/>
    </source>
</evidence>
<keyword evidence="10" id="KW-1185">Reference proteome</keyword>
<dbReference type="InterPro" id="IPR007248">
    <property type="entry name" value="Mpv17_PMP22"/>
</dbReference>
<dbReference type="AlphaFoldDB" id="A0A7S4A3G4"/>
<evidence type="ECO:0000256" key="7">
    <source>
        <dbReference type="SAM" id="MobiDB-lite"/>
    </source>
</evidence>
<feature type="region of interest" description="Disordered" evidence="7">
    <location>
        <begin position="184"/>
        <end position="204"/>
    </location>
</feature>
<reference evidence="8" key="1">
    <citation type="submission" date="2021-01" db="EMBL/GenBank/DDBJ databases">
        <authorList>
            <person name="Corre E."/>
            <person name="Pelletier E."/>
            <person name="Niang G."/>
            <person name="Scheremetjew M."/>
            <person name="Finn R."/>
            <person name="Kale V."/>
            <person name="Holt S."/>
            <person name="Cochrane G."/>
            <person name="Meng A."/>
            <person name="Brown T."/>
            <person name="Cohen L."/>
        </authorList>
    </citation>
    <scope>NUCLEOTIDE SEQUENCE</scope>
    <source>
        <strain evidence="8">CCMP1756</strain>
    </source>
</reference>
<keyword evidence="5" id="KW-0472">Membrane</keyword>